<reference evidence="1" key="1">
    <citation type="submission" date="2016-04" db="EMBL/GenBank/DDBJ databases">
        <authorList>
            <person name="Evans L.H."/>
            <person name="Alamgir A."/>
            <person name="Owens N."/>
            <person name="Weber N.D."/>
            <person name="Virtaneva K."/>
            <person name="Barbian K."/>
            <person name="Babar A."/>
            <person name="Rosenke K."/>
        </authorList>
    </citation>
    <scope>NUCLEOTIDE SEQUENCE</scope>
    <source>
        <strain evidence="1">86</strain>
    </source>
</reference>
<dbReference type="EMBL" id="FLUO01000001">
    <property type="protein sequence ID" value="SBV99655.1"/>
    <property type="molecule type" value="Genomic_DNA"/>
</dbReference>
<evidence type="ECO:0000313" key="1">
    <source>
        <dbReference type="EMBL" id="SBV99655.1"/>
    </source>
</evidence>
<organism evidence="1">
    <name type="scientific">uncultured Alphaproteobacteria bacterium</name>
    <dbReference type="NCBI Taxonomy" id="91750"/>
    <lineage>
        <taxon>Bacteria</taxon>
        <taxon>Pseudomonadati</taxon>
        <taxon>Pseudomonadota</taxon>
        <taxon>Alphaproteobacteria</taxon>
        <taxon>environmental samples</taxon>
    </lineage>
</organism>
<evidence type="ECO:0008006" key="2">
    <source>
        <dbReference type="Google" id="ProtNLM"/>
    </source>
</evidence>
<dbReference type="PROSITE" id="PS51257">
    <property type="entry name" value="PROKAR_LIPOPROTEIN"/>
    <property type="match status" value="1"/>
</dbReference>
<accession>A0A212JK30</accession>
<sequence length="166" mass="17420">MRRFALFLLPLLLTACGDDGRDALCKAVDDNRAAWLKAARIADAAERDAAEAAAAAEGRLRLAKAVGEGRIDGWKVATMEVSATLPKLGVAKFGLPCAATLIAPEINAEPTAFGPAATFKPGDAAVIDGGFARSVDGALPFLEVSVTDRGLMTDPEFVIRLQRIAR</sequence>
<gene>
    <name evidence="1" type="ORF">KL86APRO_11199</name>
</gene>
<proteinExistence type="predicted"/>
<name>A0A212JK30_9PROT</name>
<dbReference type="AlphaFoldDB" id="A0A212JK30"/>
<protein>
    <recommendedName>
        <fullName evidence="2">Lipoprotein</fullName>
    </recommendedName>
</protein>